<dbReference type="Proteomes" id="UP000815325">
    <property type="component" value="Unassembled WGS sequence"/>
</dbReference>
<evidence type="ECO:0000313" key="3">
    <source>
        <dbReference type="Proteomes" id="UP000815325"/>
    </source>
</evidence>
<evidence type="ECO:0000256" key="1">
    <source>
        <dbReference type="SAM" id="MobiDB-lite"/>
    </source>
</evidence>
<gene>
    <name evidence="2" type="ORF">DUNSADRAFT_11481</name>
</gene>
<evidence type="ECO:0000313" key="2">
    <source>
        <dbReference type="EMBL" id="KAF5832581.1"/>
    </source>
</evidence>
<comment type="caution">
    <text evidence="2">The sequence shown here is derived from an EMBL/GenBank/DDBJ whole genome shotgun (WGS) entry which is preliminary data.</text>
</comment>
<feature type="compositionally biased region" description="Polar residues" evidence="1">
    <location>
        <begin position="115"/>
        <end position="124"/>
    </location>
</feature>
<keyword evidence="3" id="KW-1185">Reference proteome</keyword>
<reference evidence="2" key="1">
    <citation type="submission" date="2017-08" db="EMBL/GenBank/DDBJ databases">
        <authorList>
            <person name="Polle J.E."/>
            <person name="Barry K."/>
            <person name="Cushman J."/>
            <person name="Schmutz J."/>
            <person name="Tran D."/>
            <person name="Hathwaick L.T."/>
            <person name="Yim W.C."/>
            <person name="Jenkins J."/>
            <person name="Mckie-Krisberg Z.M."/>
            <person name="Prochnik S."/>
            <person name="Lindquist E."/>
            <person name="Dockter R.B."/>
            <person name="Adam C."/>
            <person name="Molina H."/>
            <person name="Bunkerborg J."/>
            <person name="Jin E."/>
            <person name="Buchheim M."/>
            <person name="Magnuson J."/>
        </authorList>
    </citation>
    <scope>NUCLEOTIDE SEQUENCE</scope>
    <source>
        <strain evidence="2">CCAP 19/18</strain>
    </source>
</reference>
<feature type="non-terminal residue" evidence="2">
    <location>
        <position position="1"/>
    </location>
</feature>
<sequence>HTHTHTHTHTQSSPLTHCPARTCRHFFSNVDQRKVMSHMTGFLSCALGGKMALSPKQVWLIHRDMLWSPDRTQQQVSLAAAPQSDCCPLAMQGQASSSSATPSTACPMMTAGPPSANSVNTNTHEGCPLASQGQPSSSTAMPSTACPMMTTDRPSAHSDSSFEHNHGCPVALQGQASSSSATPSTVCPMMTTNRSSADSDSTIVHGGCPLADPHHQLRENGMPVLRPEHIYVMTEMLTEALVELNAREELIHETTNLLHSMCWIFERGDVFHDPKKKEEQWQQNQQGLKQMSSFGCGGNQALVDSDALAKLDPWQLVAATVEDC</sequence>
<name>A0ABQ7GD92_DUNSA</name>
<protein>
    <submittedName>
        <fullName evidence="2">Uncharacterized protein</fullName>
    </submittedName>
</protein>
<feature type="region of interest" description="Disordered" evidence="1">
    <location>
        <begin position="98"/>
        <end position="187"/>
    </location>
</feature>
<feature type="compositionally biased region" description="Polar residues" evidence="1">
    <location>
        <begin position="131"/>
        <end position="142"/>
    </location>
</feature>
<proteinExistence type="predicted"/>
<dbReference type="EMBL" id="MU069863">
    <property type="protein sequence ID" value="KAF5832581.1"/>
    <property type="molecule type" value="Genomic_DNA"/>
</dbReference>
<accession>A0ABQ7GD92</accession>
<feature type="compositionally biased region" description="Polar residues" evidence="1">
    <location>
        <begin position="174"/>
        <end position="187"/>
    </location>
</feature>
<feature type="compositionally biased region" description="Basic and acidic residues" evidence="1">
    <location>
        <begin position="154"/>
        <end position="166"/>
    </location>
</feature>
<organism evidence="2 3">
    <name type="scientific">Dunaliella salina</name>
    <name type="common">Green alga</name>
    <name type="synonym">Protococcus salinus</name>
    <dbReference type="NCBI Taxonomy" id="3046"/>
    <lineage>
        <taxon>Eukaryota</taxon>
        <taxon>Viridiplantae</taxon>
        <taxon>Chlorophyta</taxon>
        <taxon>core chlorophytes</taxon>
        <taxon>Chlorophyceae</taxon>
        <taxon>CS clade</taxon>
        <taxon>Chlamydomonadales</taxon>
        <taxon>Dunaliellaceae</taxon>
        <taxon>Dunaliella</taxon>
    </lineage>
</organism>